<feature type="transmembrane region" description="Helical" evidence="2">
    <location>
        <begin position="6"/>
        <end position="33"/>
    </location>
</feature>
<evidence type="ECO:0000256" key="1">
    <source>
        <dbReference type="SAM" id="MobiDB-lite"/>
    </source>
</evidence>
<name>A0A4R7G563_9MICC</name>
<dbReference type="EMBL" id="SOAN01000003">
    <property type="protein sequence ID" value="TDS86537.1"/>
    <property type="molecule type" value="Genomic_DNA"/>
</dbReference>
<feature type="compositionally biased region" description="Pro residues" evidence="1">
    <location>
        <begin position="69"/>
        <end position="79"/>
    </location>
</feature>
<keyword evidence="4" id="KW-1185">Reference proteome</keyword>
<dbReference type="Proteomes" id="UP000294506">
    <property type="component" value="Unassembled WGS sequence"/>
</dbReference>
<protein>
    <submittedName>
        <fullName evidence="3">Uncharacterized protein</fullName>
    </submittedName>
</protein>
<feature type="compositionally biased region" description="Basic residues" evidence="1">
    <location>
        <begin position="84"/>
        <end position="94"/>
    </location>
</feature>
<dbReference type="AlphaFoldDB" id="A0A4R7G563"/>
<keyword evidence="2" id="KW-0472">Membrane</keyword>
<evidence type="ECO:0000256" key="2">
    <source>
        <dbReference type="SAM" id="Phobius"/>
    </source>
</evidence>
<evidence type="ECO:0000313" key="3">
    <source>
        <dbReference type="EMBL" id="TDS86537.1"/>
    </source>
</evidence>
<proteinExistence type="predicted"/>
<organism evidence="3 4">
    <name type="scientific">Nesterenkonia aurantiaca</name>
    <dbReference type="NCBI Taxonomy" id="1436010"/>
    <lineage>
        <taxon>Bacteria</taxon>
        <taxon>Bacillati</taxon>
        <taxon>Actinomycetota</taxon>
        <taxon>Actinomycetes</taxon>
        <taxon>Micrococcales</taxon>
        <taxon>Micrococcaceae</taxon>
        <taxon>Nesterenkonia</taxon>
    </lineage>
</organism>
<sequence>MFDWLYLWNLIWSFFLILSLVFVPAFMVLVYFITRESRAQETLAQTRRPARGSSEKNTAATTGVVGAPSIPPLARPSIPPLGRRAARHQGRRAA</sequence>
<keyword evidence="2" id="KW-0812">Transmembrane</keyword>
<evidence type="ECO:0000313" key="4">
    <source>
        <dbReference type="Proteomes" id="UP000294506"/>
    </source>
</evidence>
<gene>
    <name evidence="3" type="ORF">EV640_103228</name>
</gene>
<reference evidence="3 4" key="1">
    <citation type="submission" date="2019-03" db="EMBL/GenBank/DDBJ databases">
        <title>Genomic Encyclopedia of Type Strains, Phase III (KMG-III): the genomes of soil and plant-associated and newly described type strains.</title>
        <authorList>
            <person name="Whitman W."/>
        </authorList>
    </citation>
    <scope>NUCLEOTIDE SEQUENCE [LARGE SCALE GENOMIC DNA]</scope>
    <source>
        <strain evidence="3 4">DSM 27373</strain>
    </source>
</reference>
<comment type="caution">
    <text evidence="3">The sequence shown here is derived from an EMBL/GenBank/DDBJ whole genome shotgun (WGS) entry which is preliminary data.</text>
</comment>
<accession>A0A4R7G563</accession>
<keyword evidence="2" id="KW-1133">Transmembrane helix</keyword>
<feature type="region of interest" description="Disordered" evidence="1">
    <location>
        <begin position="41"/>
        <end position="94"/>
    </location>
</feature>